<evidence type="ECO:0000313" key="1">
    <source>
        <dbReference type="EMBL" id="XDH89707.1"/>
    </source>
</evidence>
<accession>A0AB39AWE6</accession>
<organism evidence="1">
    <name type="scientific">Pseudoalteromonas sp. SD03</name>
    <dbReference type="NCBI Taxonomy" id="3231719"/>
    <lineage>
        <taxon>Bacteria</taxon>
        <taxon>Pseudomonadati</taxon>
        <taxon>Pseudomonadota</taxon>
        <taxon>Gammaproteobacteria</taxon>
        <taxon>Alteromonadales</taxon>
        <taxon>Pseudoalteromonadaceae</taxon>
        <taxon>Pseudoalteromonas</taxon>
    </lineage>
</organism>
<protein>
    <submittedName>
        <fullName evidence="1">Uncharacterized protein</fullName>
    </submittedName>
</protein>
<name>A0AB39AWE6_9GAMM</name>
<dbReference type="AlphaFoldDB" id="A0AB39AWE6"/>
<dbReference type="EMBL" id="CP162515">
    <property type="protein sequence ID" value="XDH89707.1"/>
    <property type="molecule type" value="Genomic_DNA"/>
</dbReference>
<dbReference type="RefSeq" id="WP_368485805.1">
    <property type="nucleotide sequence ID" value="NZ_CP162515.1"/>
</dbReference>
<reference evidence="1" key="1">
    <citation type="submission" date="2024-07" db="EMBL/GenBank/DDBJ databases">
        <authorList>
            <person name="Jiang Y."/>
            <person name="Qin Q."/>
        </authorList>
    </citation>
    <scope>NUCLEOTIDE SEQUENCE</scope>
    <source>
        <strain evidence="1">SD03</strain>
    </source>
</reference>
<sequence length="56" mass="6403">MKRKDEAKGTLKSIKITPSITEDESLSSAISEDNELIKLVRERENQEEIEVDIDDL</sequence>
<proteinExistence type="predicted"/>
<gene>
    <name evidence="1" type="ORF">ABZP26_17445</name>
</gene>